<dbReference type="GO" id="GO:0003682">
    <property type="term" value="F:chromatin binding"/>
    <property type="evidence" value="ECO:0007669"/>
    <property type="project" value="TreeGrafter"/>
</dbReference>
<dbReference type="Pfam" id="PF17949">
    <property type="entry name" value="PND"/>
    <property type="match status" value="1"/>
</dbReference>
<dbReference type="Gene3D" id="3.40.50.10130">
    <property type="match status" value="1"/>
</dbReference>
<dbReference type="OrthoDB" id="5975714at2759"/>
<dbReference type="STRING" id="225164.V4BDF5"/>
<dbReference type="KEGG" id="lgi:LOTGIDRAFT_220534"/>
<keyword evidence="3" id="KW-1185">Reference proteome</keyword>
<organism evidence="2 3">
    <name type="scientific">Lottia gigantea</name>
    <name type="common">Giant owl limpet</name>
    <dbReference type="NCBI Taxonomy" id="225164"/>
    <lineage>
        <taxon>Eukaryota</taxon>
        <taxon>Metazoa</taxon>
        <taxon>Spiralia</taxon>
        <taxon>Lophotrochozoa</taxon>
        <taxon>Mollusca</taxon>
        <taxon>Gastropoda</taxon>
        <taxon>Patellogastropoda</taxon>
        <taxon>Lottioidea</taxon>
        <taxon>Lottiidae</taxon>
        <taxon>Lottia</taxon>
    </lineage>
</organism>
<dbReference type="PANTHER" id="PTHR31786">
    <property type="entry name" value="FANCONI ANEMIA CORE COMPLEX-ASSOCIATED PROTEIN 24"/>
    <property type="match status" value="1"/>
</dbReference>
<dbReference type="AlphaFoldDB" id="V4BDF5"/>
<dbReference type="GeneID" id="20246938"/>
<dbReference type="CTD" id="20246938"/>
<evidence type="ECO:0000313" key="2">
    <source>
        <dbReference type="EMBL" id="ESO86509.1"/>
    </source>
</evidence>
<dbReference type="HOGENOM" id="CLU_111628_0_0_1"/>
<dbReference type="Gene3D" id="1.10.150.20">
    <property type="entry name" value="5' to 3' exonuclease, C-terminal subdomain"/>
    <property type="match status" value="1"/>
</dbReference>
<dbReference type="EMBL" id="KB203049">
    <property type="protein sequence ID" value="ESO86509.1"/>
    <property type="molecule type" value="Genomic_DNA"/>
</dbReference>
<dbReference type="Proteomes" id="UP000030746">
    <property type="component" value="Unassembled WGS sequence"/>
</dbReference>
<dbReference type="InterPro" id="IPR040646">
    <property type="entry name" value="PND"/>
</dbReference>
<dbReference type="CDD" id="cd20076">
    <property type="entry name" value="XPF_nuclease_FAAP24"/>
    <property type="match status" value="1"/>
</dbReference>
<sequence>MSNTKSNQLDTTENSTMAGLIRIPLGHIVVSGRWRNSDLVEVLQSSIPVHFEDNLAVVDFYPSNYTGVIYISEADIVSSTGYKRKLAKLRKANKVRGIVIAEKSPVSEQYILDLQKFANLELGMVLLLVENQTEAAKLLIQMVHVEIKTDINPLMKKPKPCSYDEAVLNTLMCVPKLGEVKAKLILQTYKSLKDVCNAPTESLGNIVGMACARNIKKFFDNT</sequence>
<feature type="domain" description="Fanconi anemia core complex-associated protein 24 pseudonuclease" evidence="1">
    <location>
        <begin position="21"/>
        <end position="144"/>
    </location>
</feature>
<dbReference type="InterPro" id="IPR010994">
    <property type="entry name" value="RuvA_2-like"/>
</dbReference>
<dbReference type="InterPro" id="IPR026985">
    <property type="entry name" value="FAAP24"/>
</dbReference>
<dbReference type="SUPFAM" id="SSF47781">
    <property type="entry name" value="RuvA domain 2-like"/>
    <property type="match status" value="1"/>
</dbReference>
<dbReference type="RefSeq" id="XP_009062746.1">
    <property type="nucleotide sequence ID" value="XM_009064498.1"/>
</dbReference>
<dbReference type="GO" id="GO:0043240">
    <property type="term" value="C:Fanconi anaemia nuclear complex"/>
    <property type="evidence" value="ECO:0007669"/>
    <property type="project" value="InterPro"/>
</dbReference>
<dbReference type="OMA" id="GPVHVPF"/>
<accession>V4BDF5</accession>
<evidence type="ECO:0000313" key="3">
    <source>
        <dbReference type="Proteomes" id="UP000030746"/>
    </source>
</evidence>
<name>V4BDF5_LOTGI</name>
<reference evidence="2 3" key="1">
    <citation type="journal article" date="2013" name="Nature">
        <title>Insights into bilaterian evolution from three spiralian genomes.</title>
        <authorList>
            <person name="Simakov O."/>
            <person name="Marletaz F."/>
            <person name="Cho S.J."/>
            <person name="Edsinger-Gonzales E."/>
            <person name="Havlak P."/>
            <person name="Hellsten U."/>
            <person name="Kuo D.H."/>
            <person name="Larsson T."/>
            <person name="Lv J."/>
            <person name="Arendt D."/>
            <person name="Savage R."/>
            <person name="Osoegawa K."/>
            <person name="de Jong P."/>
            <person name="Grimwood J."/>
            <person name="Chapman J.A."/>
            <person name="Shapiro H."/>
            <person name="Aerts A."/>
            <person name="Otillar R.P."/>
            <person name="Terry A.Y."/>
            <person name="Boore J.L."/>
            <person name="Grigoriev I.V."/>
            <person name="Lindberg D.R."/>
            <person name="Seaver E.C."/>
            <person name="Weisblat D.A."/>
            <person name="Putnam N.H."/>
            <person name="Rokhsar D.S."/>
        </authorList>
    </citation>
    <scope>NUCLEOTIDE SEQUENCE [LARGE SCALE GENOMIC DNA]</scope>
</reference>
<proteinExistence type="predicted"/>
<gene>
    <name evidence="2" type="ORF">LOTGIDRAFT_220534</name>
</gene>
<protein>
    <recommendedName>
        <fullName evidence="1">Fanconi anemia core complex-associated protein 24 pseudonuclease domain-containing protein</fullName>
    </recommendedName>
</protein>
<dbReference type="GO" id="GO:0036297">
    <property type="term" value="P:interstrand cross-link repair"/>
    <property type="evidence" value="ECO:0007669"/>
    <property type="project" value="InterPro"/>
</dbReference>
<dbReference type="PANTHER" id="PTHR31786:SF2">
    <property type="entry name" value="FANCONI ANEMIA CORE COMPLEX-ASSOCIATED PROTEIN 24"/>
    <property type="match status" value="1"/>
</dbReference>
<evidence type="ECO:0000259" key="1">
    <source>
        <dbReference type="Pfam" id="PF17949"/>
    </source>
</evidence>